<keyword evidence="3" id="KW-0378">Hydrolase</keyword>
<feature type="signal peptide" evidence="1">
    <location>
        <begin position="1"/>
        <end position="21"/>
    </location>
</feature>
<feature type="chain" id="PRO_5006424135" evidence="1">
    <location>
        <begin position="22"/>
        <end position="552"/>
    </location>
</feature>
<protein>
    <submittedName>
        <fullName evidence="3">Amidohydrolase</fullName>
    </submittedName>
</protein>
<dbReference type="Gene3D" id="3.20.20.140">
    <property type="entry name" value="Metal-dependent hydrolases"/>
    <property type="match status" value="1"/>
</dbReference>
<evidence type="ECO:0000256" key="1">
    <source>
        <dbReference type="SAM" id="SignalP"/>
    </source>
</evidence>
<dbReference type="EMBL" id="LIBE01000346">
    <property type="protein sequence ID" value="KRO79640.1"/>
    <property type="molecule type" value="Genomic_DNA"/>
</dbReference>
<dbReference type="InterPro" id="IPR013108">
    <property type="entry name" value="Amidohydro_3"/>
</dbReference>
<proteinExistence type="predicted"/>
<dbReference type="CDD" id="cd01300">
    <property type="entry name" value="YtcJ_like"/>
    <property type="match status" value="1"/>
</dbReference>
<dbReference type="Proteomes" id="UP000051547">
    <property type="component" value="Unassembled WGS sequence"/>
</dbReference>
<dbReference type="PANTHER" id="PTHR22642">
    <property type="entry name" value="IMIDAZOLONEPROPIONASE"/>
    <property type="match status" value="1"/>
</dbReference>
<feature type="domain" description="Amidohydrolase 3" evidence="2">
    <location>
        <begin position="71"/>
        <end position="550"/>
    </location>
</feature>
<reference evidence="3 4" key="1">
    <citation type="submission" date="2015-10" db="EMBL/GenBank/DDBJ databases">
        <title>Metagenome-Assembled Genomes uncover a global brackish microbiome.</title>
        <authorList>
            <person name="Hugerth L.W."/>
            <person name="Larsson J."/>
            <person name="Alneberg J."/>
            <person name="Lindh M.V."/>
            <person name="Legrand C."/>
            <person name="Pinhassi J."/>
            <person name="Andersson A.F."/>
        </authorList>
    </citation>
    <scope>NUCLEOTIDE SEQUENCE [LARGE SCALE GENOMIC DNA]</scope>
    <source>
        <strain evidence="3">BACL4 MAG-120920-bin41</strain>
    </source>
</reference>
<sequence>MRLSAALLAASAIACASVSSADTLLYKNINGYSLNGDRELIRFSALQIEDDRVVKLYLDGEPLPNESALDRVLDGDGKTLTTGLIDAHGHVLSYGQSLLRVDLVGTTTEAGAADRVRAFAADKPELDWVLGRGWNQVLWDSNEFPTATSLDAVLADKPVWLSRVDGHAGWANSLAMEIAGVTRDTEDPDGGQILRDEDGNPTGVFVDNAMALIRNNIPPATIEEQKFALLTAMNSLATYGLTSVHDAGVGSSTVAAYKQLLEEGPLPIRVNVMLAATDQFYTERLAEGHFRDADDTLTVNSVKIAADGALGSRGAAMIDDYSDMAGHRGLILHSEERIHYFMRAAMNAGFQVNTHAIGDAANKLVLDSYELLIAETGSRDKRHRVEHAQILRYEDIVRFAELGVIPSMQATHATSDKNMAVDRIGDVRIQGAYAWRKLMDAGALIANGSDFPVESPNPFFGLHASITRQDKDNDPVGGWYPEERMTDSEAFASFTLDAAYSGFQESLLGSLEPGKKADFIVLDRDIFAIPDSEIWQAKALETWVNGSQVHGK</sequence>
<dbReference type="AlphaFoldDB" id="A0A0R2SY17"/>
<dbReference type="SUPFAM" id="SSF51338">
    <property type="entry name" value="Composite domain of metallo-dependent hydrolases"/>
    <property type="match status" value="1"/>
</dbReference>
<accession>A0A0R2SY17</accession>
<dbReference type="GO" id="GO:0016810">
    <property type="term" value="F:hydrolase activity, acting on carbon-nitrogen (but not peptide) bonds"/>
    <property type="evidence" value="ECO:0007669"/>
    <property type="project" value="InterPro"/>
</dbReference>
<dbReference type="InterPro" id="IPR032466">
    <property type="entry name" value="Metal_Hydrolase"/>
</dbReference>
<dbReference type="InterPro" id="IPR033932">
    <property type="entry name" value="YtcJ-like"/>
</dbReference>
<dbReference type="Gene3D" id="3.10.310.70">
    <property type="match status" value="1"/>
</dbReference>
<evidence type="ECO:0000313" key="3">
    <source>
        <dbReference type="EMBL" id="KRO79640.1"/>
    </source>
</evidence>
<dbReference type="InterPro" id="IPR011059">
    <property type="entry name" value="Metal-dep_hydrolase_composite"/>
</dbReference>
<dbReference type="PANTHER" id="PTHR22642:SF2">
    <property type="entry name" value="PROTEIN LONG AFTER FAR-RED 3"/>
    <property type="match status" value="1"/>
</dbReference>
<dbReference type="Gene3D" id="2.30.40.10">
    <property type="entry name" value="Urease, subunit C, domain 1"/>
    <property type="match status" value="1"/>
</dbReference>
<organism evidence="3 4">
    <name type="scientific">OM182 bacterium BACL3 MAG-120920-bin41</name>
    <dbReference type="NCBI Taxonomy" id="1655580"/>
    <lineage>
        <taxon>Bacteria</taxon>
        <taxon>Pseudomonadati</taxon>
        <taxon>Pseudomonadota</taxon>
        <taxon>Gammaproteobacteria</taxon>
        <taxon>OMG group</taxon>
        <taxon>OM182 clade</taxon>
    </lineage>
</organism>
<name>A0A0R2SY17_9GAMM</name>
<evidence type="ECO:0000313" key="4">
    <source>
        <dbReference type="Proteomes" id="UP000051547"/>
    </source>
</evidence>
<gene>
    <name evidence="3" type="ORF">ABR72_04200</name>
</gene>
<dbReference type="PROSITE" id="PS51257">
    <property type="entry name" value="PROKAR_LIPOPROTEIN"/>
    <property type="match status" value="1"/>
</dbReference>
<comment type="caution">
    <text evidence="3">The sequence shown here is derived from an EMBL/GenBank/DDBJ whole genome shotgun (WGS) entry which is preliminary data.</text>
</comment>
<keyword evidence="1" id="KW-0732">Signal</keyword>
<dbReference type="Pfam" id="PF07969">
    <property type="entry name" value="Amidohydro_3"/>
    <property type="match status" value="1"/>
</dbReference>
<dbReference type="SUPFAM" id="SSF51556">
    <property type="entry name" value="Metallo-dependent hydrolases"/>
    <property type="match status" value="1"/>
</dbReference>
<evidence type="ECO:0000259" key="2">
    <source>
        <dbReference type="Pfam" id="PF07969"/>
    </source>
</evidence>